<reference evidence="10" key="1">
    <citation type="submission" date="2018-05" db="EMBL/GenBank/DDBJ databases">
        <title>Draft genome of Mucuna pruriens seed.</title>
        <authorList>
            <person name="Nnadi N.E."/>
            <person name="Vos R."/>
            <person name="Hasami M.H."/>
            <person name="Devisetty U.K."/>
            <person name="Aguiy J.C."/>
        </authorList>
    </citation>
    <scope>NUCLEOTIDE SEQUENCE [LARGE SCALE GENOMIC DNA]</scope>
    <source>
        <strain evidence="10">JCA_2017</strain>
    </source>
</reference>
<feature type="non-terminal residue" evidence="10">
    <location>
        <position position="1"/>
    </location>
</feature>
<evidence type="ECO:0000256" key="2">
    <source>
        <dbReference type="ARBA" id="ARBA00022695"/>
    </source>
</evidence>
<dbReference type="GO" id="GO:0004519">
    <property type="term" value="F:endonuclease activity"/>
    <property type="evidence" value="ECO:0007669"/>
    <property type="project" value="UniProtKB-KW"/>
</dbReference>
<dbReference type="EMBL" id="QJKJ01002883">
    <property type="protein sequence ID" value="RDY00884.1"/>
    <property type="molecule type" value="Genomic_DNA"/>
</dbReference>
<proteinExistence type="predicted"/>
<dbReference type="Gene3D" id="3.10.10.10">
    <property type="entry name" value="HIV Type 1 Reverse Transcriptase, subunit A, domain 1"/>
    <property type="match status" value="1"/>
</dbReference>
<sequence>MDGTWRMCMNYRPINAITIRYIHLIPFLYDLLDELHGAIIFLKIDLKSGYHKISVREGDEWKTAFKTKFCLYEWLVMSFGLINVSSTFMRLMNHVRRSLIGRCVVVYFNDILVYYSCVDDYILHFRQDLWLAPIESRLIMKKVKEVSQVRAFQALKDSLTHAPILALQILPNLLSWSVVLLQKEYSIAYFSEKIKGIHLNFSTYDKELNALVKALQVWQHYLLPKEFVFHSDHESLKHLREIKGMANRSSIKELLVRKTHDVDLMGYFGELKTCETLV</sequence>
<comment type="caution">
    <text evidence="10">The sequence shown here is derived from an EMBL/GenBank/DDBJ whole genome shotgun (WGS) entry which is preliminary data.</text>
</comment>
<feature type="domain" description="Reverse transcriptase RNase H-like" evidence="9">
    <location>
        <begin position="176"/>
        <end position="244"/>
    </location>
</feature>
<keyword evidence="7" id="KW-0472">Membrane</keyword>
<evidence type="ECO:0000256" key="7">
    <source>
        <dbReference type="SAM" id="Phobius"/>
    </source>
</evidence>
<evidence type="ECO:0000256" key="1">
    <source>
        <dbReference type="ARBA" id="ARBA00022679"/>
    </source>
</evidence>
<keyword evidence="3" id="KW-0540">Nuclease</keyword>
<dbReference type="PANTHER" id="PTHR24559">
    <property type="entry name" value="TRANSPOSON TY3-I GAG-POL POLYPROTEIN"/>
    <property type="match status" value="1"/>
</dbReference>
<dbReference type="CDD" id="cd01647">
    <property type="entry name" value="RT_LTR"/>
    <property type="match status" value="1"/>
</dbReference>
<evidence type="ECO:0000256" key="4">
    <source>
        <dbReference type="ARBA" id="ARBA00022759"/>
    </source>
</evidence>
<dbReference type="InterPro" id="IPR053134">
    <property type="entry name" value="RNA-dir_DNA_polymerase"/>
</dbReference>
<dbReference type="GO" id="GO:0003964">
    <property type="term" value="F:RNA-directed DNA polymerase activity"/>
    <property type="evidence" value="ECO:0007669"/>
    <property type="project" value="UniProtKB-KW"/>
</dbReference>
<evidence type="ECO:0000256" key="5">
    <source>
        <dbReference type="ARBA" id="ARBA00022801"/>
    </source>
</evidence>
<evidence type="ECO:0000313" key="10">
    <source>
        <dbReference type="EMBL" id="RDY00884.1"/>
    </source>
</evidence>
<gene>
    <name evidence="10" type="ORF">CR513_15870</name>
</gene>
<dbReference type="SUPFAM" id="SSF56672">
    <property type="entry name" value="DNA/RNA polymerases"/>
    <property type="match status" value="1"/>
</dbReference>
<keyword evidence="7" id="KW-0812">Transmembrane</keyword>
<feature type="domain" description="Reverse transcriptase" evidence="8">
    <location>
        <begin position="3"/>
        <end position="119"/>
    </location>
</feature>
<evidence type="ECO:0000313" key="11">
    <source>
        <dbReference type="Proteomes" id="UP000257109"/>
    </source>
</evidence>
<keyword evidence="6" id="KW-0695">RNA-directed DNA polymerase</keyword>
<organism evidence="10 11">
    <name type="scientific">Mucuna pruriens</name>
    <name type="common">Velvet bean</name>
    <name type="synonym">Dolichos pruriens</name>
    <dbReference type="NCBI Taxonomy" id="157652"/>
    <lineage>
        <taxon>Eukaryota</taxon>
        <taxon>Viridiplantae</taxon>
        <taxon>Streptophyta</taxon>
        <taxon>Embryophyta</taxon>
        <taxon>Tracheophyta</taxon>
        <taxon>Spermatophyta</taxon>
        <taxon>Magnoliopsida</taxon>
        <taxon>eudicotyledons</taxon>
        <taxon>Gunneridae</taxon>
        <taxon>Pentapetalae</taxon>
        <taxon>rosids</taxon>
        <taxon>fabids</taxon>
        <taxon>Fabales</taxon>
        <taxon>Fabaceae</taxon>
        <taxon>Papilionoideae</taxon>
        <taxon>50 kb inversion clade</taxon>
        <taxon>NPAAA clade</taxon>
        <taxon>indigoferoid/millettioid clade</taxon>
        <taxon>Phaseoleae</taxon>
        <taxon>Mucuna</taxon>
    </lineage>
</organism>
<keyword evidence="1" id="KW-0808">Transferase</keyword>
<dbReference type="InterPro" id="IPR043128">
    <property type="entry name" value="Rev_trsase/Diguanyl_cyclase"/>
</dbReference>
<keyword evidence="11" id="KW-1185">Reference proteome</keyword>
<dbReference type="OrthoDB" id="529980at2759"/>
<keyword evidence="2" id="KW-0548">Nucleotidyltransferase</keyword>
<accession>A0A371HDU7</accession>
<keyword evidence="7" id="KW-1133">Transmembrane helix</keyword>
<evidence type="ECO:0000256" key="6">
    <source>
        <dbReference type="ARBA" id="ARBA00022918"/>
    </source>
</evidence>
<dbReference type="Gene3D" id="3.30.70.270">
    <property type="match status" value="1"/>
</dbReference>
<dbReference type="AlphaFoldDB" id="A0A371HDU7"/>
<protein>
    <recommendedName>
        <fullName evidence="12">Retrovirus-related Pol polyprotein from transposon 17.6</fullName>
    </recommendedName>
</protein>
<dbReference type="InterPro" id="IPR000477">
    <property type="entry name" value="RT_dom"/>
</dbReference>
<evidence type="ECO:0000259" key="8">
    <source>
        <dbReference type="Pfam" id="PF00078"/>
    </source>
</evidence>
<dbReference type="InterPro" id="IPR041373">
    <property type="entry name" value="RT_RNaseH"/>
</dbReference>
<evidence type="ECO:0000259" key="9">
    <source>
        <dbReference type="Pfam" id="PF17917"/>
    </source>
</evidence>
<dbReference type="Pfam" id="PF17917">
    <property type="entry name" value="RT_RNaseH"/>
    <property type="match status" value="1"/>
</dbReference>
<feature type="transmembrane region" description="Helical" evidence="7">
    <location>
        <begin position="71"/>
        <end position="92"/>
    </location>
</feature>
<dbReference type="PANTHER" id="PTHR24559:SF437">
    <property type="entry name" value="RNA-DIRECTED DNA POLYMERASE HOMOLOG"/>
    <property type="match status" value="1"/>
</dbReference>
<dbReference type="InterPro" id="IPR043502">
    <property type="entry name" value="DNA/RNA_pol_sf"/>
</dbReference>
<evidence type="ECO:0008006" key="12">
    <source>
        <dbReference type="Google" id="ProtNLM"/>
    </source>
</evidence>
<dbReference type="GO" id="GO:0016787">
    <property type="term" value="F:hydrolase activity"/>
    <property type="evidence" value="ECO:0007669"/>
    <property type="project" value="UniProtKB-KW"/>
</dbReference>
<keyword evidence="4" id="KW-0255">Endonuclease</keyword>
<evidence type="ECO:0000256" key="3">
    <source>
        <dbReference type="ARBA" id="ARBA00022722"/>
    </source>
</evidence>
<name>A0A371HDU7_MUCPR</name>
<dbReference type="Pfam" id="PF00078">
    <property type="entry name" value="RVT_1"/>
    <property type="match status" value="1"/>
</dbReference>
<keyword evidence="5" id="KW-0378">Hydrolase</keyword>
<dbReference type="Proteomes" id="UP000257109">
    <property type="component" value="Unassembled WGS sequence"/>
</dbReference>